<comment type="caution">
    <text evidence="1">The sequence shown here is derived from an EMBL/GenBank/DDBJ whole genome shotgun (WGS) entry which is preliminary data.</text>
</comment>
<dbReference type="GeneID" id="39611919"/>
<name>A0A3M9Y6B0_9PEZI</name>
<reference evidence="1 2" key="1">
    <citation type="submission" date="2018-10" db="EMBL/GenBank/DDBJ databases">
        <title>Genome sequence of Verticillium nonalfalfae VnAa140.</title>
        <authorList>
            <person name="Stajich J.E."/>
            <person name="Kasson M.T."/>
        </authorList>
    </citation>
    <scope>NUCLEOTIDE SEQUENCE [LARGE SCALE GENOMIC DNA]</scope>
    <source>
        <strain evidence="1 2">VnAa140</strain>
    </source>
</reference>
<organism evidence="1 2">
    <name type="scientific">Verticillium nonalfalfae</name>
    <dbReference type="NCBI Taxonomy" id="1051616"/>
    <lineage>
        <taxon>Eukaryota</taxon>
        <taxon>Fungi</taxon>
        <taxon>Dikarya</taxon>
        <taxon>Ascomycota</taxon>
        <taxon>Pezizomycotina</taxon>
        <taxon>Sordariomycetes</taxon>
        <taxon>Hypocreomycetidae</taxon>
        <taxon>Glomerellales</taxon>
        <taxon>Plectosphaerellaceae</taxon>
        <taxon>Verticillium</taxon>
    </lineage>
</organism>
<proteinExistence type="predicted"/>
<accession>A0A3M9Y6B0</accession>
<dbReference type="RefSeq" id="XP_028493863.1">
    <property type="nucleotide sequence ID" value="XM_028642324.1"/>
</dbReference>
<sequence length="59" mass="6638">MWNKKIQTPSYTLTDGHFSGVTEINHTVLEMIAAVSYQTDHPVPVGYQSSGVDWTVIWT</sequence>
<evidence type="ECO:0000313" key="2">
    <source>
        <dbReference type="Proteomes" id="UP000267145"/>
    </source>
</evidence>
<evidence type="ECO:0000313" key="1">
    <source>
        <dbReference type="EMBL" id="RNJ55705.1"/>
    </source>
</evidence>
<dbReference type="EMBL" id="RBVV01000071">
    <property type="protein sequence ID" value="RNJ55705.1"/>
    <property type="molecule type" value="Genomic_DNA"/>
</dbReference>
<gene>
    <name evidence="1" type="ORF">D7B24_008230</name>
</gene>
<protein>
    <submittedName>
        <fullName evidence="1">Uncharacterized protein</fullName>
    </submittedName>
</protein>
<dbReference type="Proteomes" id="UP000267145">
    <property type="component" value="Unassembled WGS sequence"/>
</dbReference>
<dbReference type="AlphaFoldDB" id="A0A3M9Y6B0"/>
<keyword evidence="2" id="KW-1185">Reference proteome</keyword>